<dbReference type="InterPro" id="IPR050834">
    <property type="entry name" value="Glycosyltransf_2"/>
</dbReference>
<evidence type="ECO:0000259" key="1">
    <source>
        <dbReference type="Pfam" id="PF00535"/>
    </source>
</evidence>
<sequence length="1024" mass="114591">MQNFSIIGATGSMINGHYWSAGQGVKVSFNNDFKTVLKNVTKEPQYVTLGARTSDSKELGADRGHVTPPSTIILLDSKVTTHEGSAPQLYVLEYNLNRRRHGQQVIKTSHPAEVYLGSDTAHIVLAIRLAPQSQVILESLSAHLTLSESNQGKDTKVRYVARAEAVANAAIEKLATNAKKTINKIVDAVDTATKAGKLSVSQDKNIEKAAEVSEHRAKTSLKILASVASSLPETNGSRHFSPVPCTAAIITDEYMFNFYKDAFERVVYLSPENYTAVLAENDVDVIIYVTCWKGLNNEEWKGLKFREAPKNALADILSWAKNNSVPTVFQSIEDPSNFEYFLPIASGFDTIFTSDVNVINDYKIALNNGSVFYGEYGANPLLNNPVGAFRHDFSAAFFAGSYPSRYPERCADMEVIFDSITDSNASLTILDRNYDIEGFDFPDQYAPYILPAIKHDLLQKVHKLYRYSLNFNSIKNSPTMCAMRVYELQAQGKPIISNYARSVFNRFPEIRIIPTLTHTPEMLDEDFPHDEYFRANQSLINIMDDKTSYSVVSSMMEKVGLPSAPTRNSGILVAALDSVELVRELVQRQSVSADVVSLKEVQARPEIAQNYGYFACMRSDTQYEREYLASRVNAFKYTDSDFVSQDCGYEDGTFVPGRFHEFTAVAHDAGKTVVATDFDGLTQIIQDPHSPIVGKGYLADPFGIGYTTFVRSREEAYLAPSPKLTVIIPVHNNGKFLETKCIPSLQRNAVWSQMEILLVDDHSTEAETIRILEQLKHRYPNIRLHRFYDGGSGSAARPRNWGIDHASAPLVAFLDPDNEISTHGYDHLVDEFDRLFEIGTPVDFVSGYQAKIGSSPGFTGKHSSGETVIVKDSVDRFFKAGKFPVVSTQAAVIRREFLESSGLKFVEQSAGQDTLFGWELLARTNCGAFVDTAHLIYYAERDGSVTNTLNPRYFEKSEILEIRQAEVLRELGLYELYKEHQLDNFVRNWYLPRLDRVDVAERGAAREILARITNIYGEPLSKFE</sequence>
<keyword evidence="3" id="KW-1185">Reference proteome</keyword>
<dbReference type="InterPro" id="IPR029044">
    <property type="entry name" value="Nucleotide-diphossugar_trans"/>
</dbReference>
<dbReference type="EMBL" id="CP126970">
    <property type="protein sequence ID" value="WIM70201.1"/>
    <property type="molecule type" value="Genomic_DNA"/>
</dbReference>
<proteinExistence type="predicted"/>
<organism evidence="2 3">
    <name type="scientific">Corynebacterium suedekumii</name>
    <dbReference type="NCBI Taxonomy" id="3049801"/>
    <lineage>
        <taxon>Bacteria</taxon>
        <taxon>Bacillati</taxon>
        <taxon>Actinomycetota</taxon>
        <taxon>Actinomycetes</taxon>
        <taxon>Mycobacteriales</taxon>
        <taxon>Corynebacteriaceae</taxon>
        <taxon>Corynebacterium</taxon>
    </lineage>
</organism>
<name>A0ABY8VKM4_9CORY</name>
<protein>
    <submittedName>
        <fullName evidence="2">Glycosyltransferase</fullName>
        <ecNumber evidence="2">2.4.-.-</ecNumber>
    </submittedName>
</protein>
<evidence type="ECO:0000313" key="3">
    <source>
        <dbReference type="Proteomes" id="UP001238805"/>
    </source>
</evidence>
<dbReference type="CDD" id="cd00761">
    <property type="entry name" value="Glyco_tranf_GTA_type"/>
    <property type="match status" value="1"/>
</dbReference>
<dbReference type="Proteomes" id="UP001238805">
    <property type="component" value="Chromosome"/>
</dbReference>
<dbReference type="EC" id="2.4.-.-" evidence="2"/>
<dbReference type="InterPro" id="IPR001173">
    <property type="entry name" value="Glyco_trans_2-like"/>
</dbReference>
<dbReference type="PANTHER" id="PTHR43685">
    <property type="entry name" value="GLYCOSYLTRANSFERASE"/>
    <property type="match status" value="1"/>
</dbReference>
<gene>
    <name evidence="2" type="ORF">QP029_13670</name>
</gene>
<dbReference type="PANTHER" id="PTHR43685:SF2">
    <property type="entry name" value="GLYCOSYLTRANSFERASE 2-LIKE DOMAIN-CONTAINING PROTEIN"/>
    <property type="match status" value="1"/>
</dbReference>
<reference evidence="2 3" key="1">
    <citation type="submission" date="2023-05" db="EMBL/GenBank/DDBJ databases">
        <title>Corynebacterium suedekumii sp. nov. and Corynebacterium breve sp. nov. isolated from raw cow's milk.</title>
        <authorList>
            <person name="Baer M.K."/>
            <person name="Mehl L."/>
            <person name="Hellmuth R."/>
            <person name="Marke G."/>
            <person name="Lipski A."/>
        </authorList>
    </citation>
    <scope>NUCLEOTIDE SEQUENCE [LARGE SCALE GENOMIC DNA]</scope>
    <source>
        <strain evidence="2 3">LM112</strain>
    </source>
</reference>
<dbReference type="RefSeq" id="WP_284874794.1">
    <property type="nucleotide sequence ID" value="NZ_CP126970.1"/>
</dbReference>
<dbReference type="Gene3D" id="3.90.550.10">
    <property type="entry name" value="Spore Coat Polysaccharide Biosynthesis Protein SpsA, Chain A"/>
    <property type="match status" value="1"/>
</dbReference>
<evidence type="ECO:0000313" key="2">
    <source>
        <dbReference type="EMBL" id="WIM70201.1"/>
    </source>
</evidence>
<dbReference type="SUPFAM" id="SSF53448">
    <property type="entry name" value="Nucleotide-diphospho-sugar transferases"/>
    <property type="match status" value="1"/>
</dbReference>
<accession>A0ABY8VKM4</accession>
<dbReference type="GO" id="GO:0016757">
    <property type="term" value="F:glycosyltransferase activity"/>
    <property type="evidence" value="ECO:0007669"/>
    <property type="project" value="UniProtKB-KW"/>
</dbReference>
<feature type="domain" description="Glycosyltransferase 2-like" evidence="1">
    <location>
        <begin position="725"/>
        <end position="899"/>
    </location>
</feature>
<keyword evidence="2" id="KW-0328">Glycosyltransferase</keyword>
<keyword evidence="2" id="KW-0808">Transferase</keyword>
<dbReference type="Pfam" id="PF00535">
    <property type="entry name" value="Glycos_transf_2"/>
    <property type="match status" value="1"/>
</dbReference>